<evidence type="ECO:0000256" key="1">
    <source>
        <dbReference type="ARBA" id="ARBA00023002"/>
    </source>
</evidence>
<dbReference type="RefSeq" id="WP_123241713.1">
    <property type="nucleotide sequence ID" value="NZ_JAAHBY010000041.1"/>
</dbReference>
<dbReference type="SUPFAM" id="SSF51735">
    <property type="entry name" value="NAD(P)-binding Rossmann-fold domains"/>
    <property type="match status" value="1"/>
</dbReference>
<name>A0ABX9WI02_9ACTN</name>
<feature type="domain" description="D-isomer specific 2-hydroxyacid dehydrogenase NAD-binding" evidence="3">
    <location>
        <begin position="103"/>
        <end position="272"/>
    </location>
</feature>
<dbReference type="SUPFAM" id="SSF52283">
    <property type="entry name" value="Formate/glycerate dehydrogenase catalytic domain-like"/>
    <property type="match status" value="1"/>
</dbReference>
<evidence type="ECO:0000256" key="2">
    <source>
        <dbReference type="ARBA" id="ARBA00023027"/>
    </source>
</evidence>
<accession>A0ABX9WI02</accession>
<organism evidence="4 5">
    <name type="scientific">Micromonospora solifontis</name>
    <dbReference type="NCBI Taxonomy" id="2487138"/>
    <lineage>
        <taxon>Bacteria</taxon>
        <taxon>Bacillati</taxon>
        <taxon>Actinomycetota</taxon>
        <taxon>Actinomycetes</taxon>
        <taxon>Micromonosporales</taxon>
        <taxon>Micromonosporaceae</taxon>
        <taxon>Micromonospora</taxon>
    </lineage>
</organism>
<dbReference type="PANTHER" id="PTHR10996">
    <property type="entry name" value="2-HYDROXYACID DEHYDROGENASE-RELATED"/>
    <property type="match status" value="1"/>
</dbReference>
<dbReference type="Gene3D" id="3.40.50.720">
    <property type="entry name" value="NAD(P)-binding Rossmann-like Domain"/>
    <property type="match status" value="2"/>
</dbReference>
<dbReference type="Pfam" id="PF02826">
    <property type="entry name" value="2-Hacid_dh_C"/>
    <property type="match status" value="1"/>
</dbReference>
<dbReference type="InterPro" id="IPR050223">
    <property type="entry name" value="D-isomer_2-hydroxyacid_DH"/>
</dbReference>
<evidence type="ECO:0000259" key="3">
    <source>
        <dbReference type="Pfam" id="PF02826"/>
    </source>
</evidence>
<dbReference type="EMBL" id="RJLN01000041">
    <property type="protein sequence ID" value="RNL98156.1"/>
    <property type="molecule type" value="Genomic_DNA"/>
</dbReference>
<protein>
    <submittedName>
        <fullName evidence="4">Hydroxyacid dehydrogenase</fullName>
    </submittedName>
</protein>
<gene>
    <name evidence="4" type="ORF">EFE23_15920</name>
</gene>
<dbReference type="Proteomes" id="UP000280698">
    <property type="component" value="Unassembled WGS sequence"/>
</dbReference>
<dbReference type="PANTHER" id="PTHR10996:SF178">
    <property type="entry name" value="2-HYDROXYACID DEHYDROGENASE YGL185C-RELATED"/>
    <property type="match status" value="1"/>
</dbReference>
<reference evidence="4 5" key="1">
    <citation type="submission" date="2018-11" db="EMBL/GenBank/DDBJ databases">
        <title>Micromonospora sp. PPF5-17, a new actinomycetes isolated from a hot spring soil.</title>
        <authorList>
            <person name="Thawai C."/>
        </authorList>
    </citation>
    <scope>NUCLEOTIDE SEQUENCE [LARGE SCALE GENOMIC DNA]</scope>
    <source>
        <strain evidence="4 5">PPF5-17</strain>
    </source>
</reference>
<keyword evidence="2" id="KW-0520">NAD</keyword>
<evidence type="ECO:0000313" key="4">
    <source>
        <dbReference type="EMBL" id="RNL98156.1"/>
    </source>
</evidence>
<proteinExistence type="predicted"/>
<dbReference type="InterPro" id="IPR036291">
    <property type="entry name" value="NAD(P)-bd_dom_sf"/>
</dbReference>
<dbReference type="InterPro" id="IPR006140">
    <property type="entry name" value="D-isomer_DH_NAD-bd"/>
</dbReference>
<keyword evidence="5" id="KW-1185">Reference proteome</keyword>
<sequence>MTTVVVVEGSADPHRLTQALPGVRVEVLDRLPAVSHPAVAAVMRSGTRLSARHLACLPALRHVVRPGSGTDNIDLLALAARGITLHRNPTANAAAVAEWTLLAALTLSRRAALGHNGLAAGRHLKAACLGRLLAEQHLAIWGAGPVGLAIGQALRSAVSDVAYAAWPSNPPKLPQRPAELLTSWADLHVVALPLRETTRAVFGPAWLAHAGRRHPALICAGRMETLDLPACLDALDAGTLSGLAIDAIDPEHVGSLTGPGEPRNLLLTPHIGAQRPDVRGILDRWTAETLRTALLGGRQEDR</sequence>
<keyword evidence="1" id="KW-0560">Oxidoreductase</keyword>
<comment type="caution">
    <text evidence="4">The sequence shown here is derived from an EMBL/GenBank/DDBJ whole genome shotgun (WGS) entry which is preliminary data.</text>
</comment>
<evidence type="ECO:0000313" key="5">
    <source>
        <dbReference type="Proteomes" id="UP000280698"/>
    </source>
</evidence>